<dbReference type="Proteomes" id="UP000504637">
    <property type="component" value="Unplaced"/>
</dbReference>
<proteinExistence type="predicted"/>
<organism evidence="2">
    <name type="scientific">Dissoconium aciculare CBS 342.82</name>
    <dbReference type="NCBI Taxonomy" id="1314786"/>
    <lineage>
        <taxon>Eukaryota</taxon>
        <taxon>Fungi</taxon>
        <taxon>Dikarya</taxon>
        <taxon>Ascomycota</taxon>
        <taxon>Pezizomycotina</taxon>
        <taxon>Dothideomycetes</taxon>
        <taxon>Dothideomycetidae</taxon>
        <taxon>Mycosphaerellales</taxon>
        <taxon>Dissoconiaceae</taxon>
        <taxon>Dissoconium</taxon>
    </lineage>
</organism>
<reference evidence="2" key="1">
    <citation type="submission" date="2020-01" db="EMBL/GenBank/DDBJ databases">
        <authorList>
            <consortium name="DOE Joint Genome Institute"/>
            <person name="Haridas S."/>
            <person name="Albert R."/>
            <person name="Binder M."/>
            <person name="Bloem J."/>
            <person name="Labutti K."/>
            <person name="Salamov A."/>
            <person name="Andreopoulos B."/>
            <person name="Baker S.E."/>
            <person name="Barry K."/>
            <person name="Bills G."/>
            <person name="Bluhm B.H."/>
            <person name="Cannon C."/>
            <person name="Castanera R."/>
            <person name="Culley D.E."/>
            <person name="Daum C."/>
            <person name="Ezra D."/>
            <person name="Gonzalez J.B."/>
            <person name="Henrissat B."/>
            <person name="Kuo A."/>
            <person name="Liang C."/>
            <person name="Lipzen A."/>
            <person name="Lutzoni F."/>
            <person name="Magnuson J."/>
            <person name="Mondo S."/>
            <person name="Nolan M."/>
            <person name="Ohm R."/>
            <person name="Pangilinan J."/>
            <person name="Park H.-J."/>
            <person name="Ramirez L."/>
            <person name="Alfaro M."/>
            <person name="Sun H."/>
            <person name="Tritt A."/>
            <person name="Yoshinaga Y."/>
            <person name="Zwiers L.-H."/>
            <person name="Turgeon B.G."/>
            <person name="Goodwin S.B."/>
            <person name="Spatafora J.W."/>
            <person name="Crous P.W."/>
            <person name="Grigoriev I.V."/>
        </authorList>
    </citation>
    <scope>NUCLEOTIDE SEQUENCE</scope>
    <source>
        <strain evidence="2">CBS 342.82</strain>
    </source>
</reference>
<evidence type="ECO:0000313" key="1">
    <source>
        <dbReference type="Proteomes" id="UP000504637"/>
    </source>
</evidence>
<evidence type="ECO:0000313" key="2">
    <source>
        <dbReference type="RefSeq" id="XP_033456416.1"/>
    </source>
</evidence>
<reference evidence="2" key="3">
    <citation type="submission" date="2025-08" db="UniProtKB">
        <authorList>
            <consortium name="RefSeq"/>
        </authorList>
    </citation>
    <scope>IDENTIFICATION</scope>
    <source>
        <strain evidence="2">CBS 342.82</strain>
    </source>
</reference>
<keyword evidence="1" id="KW-1185">Reference proteome</keyword>
<sequence>MRSFRLPCAEHFRPSTQPIQPTQQTYKVHPNLDESSGGRDIARVESSTLEFRPCFLERRLLVSVQYFHHPSHPPSDATLHTYDNDEADVQQGQYYRDPFPPCWSTARANTVNVAIWVISAPPPVRFLSAWPPKSIRTRRSDAFLCAEFLRKGTLELARATAGHECCAVGRHIRASAIG</sequence>
<accession>A0A6J3LUC1</accession>
<reference evidence="2" key="2">
    <citation type="submission" date="2020-04" db="EMBL/GenBank/DDBJ databases">
        <authorList>
            <consortium name="NCBI Genome Project"/>
        </authorList>
    </citation>
    <scope>NUCLEOTIDE SEQUENCE</scope>
    <source>
        <strain evidence="2">CBS 342.82</strain>
    </source>
</reference>
<gene>
    <name evidence="2" type="ORF">K489DRAFT_65169</name>
</gene>
<name>A0A6J3LUC1_9PEZI</name>
<dbReference type="AlphaFoldDB" id="A0A6J3LUC1"/>
<dbReference type="GeneID" id="54366606"/>
<dbReference type="RefSeq" id="XP_033456416.1">
    <property type="nucleotide sequence ID" value="XM_033608806.1"/>
</dbReference>
<protein>
    <submittedName>
        <fullName evidence="2">Uncharacterized protein</fullName>
    </submittedName>
</protein>